<name>R4YTE6_OLEAN</name>
<dbReference type="Pfam" id="PF12844">
    <property type="entry name" value="HTH_19"/>
    <property type="match status" value="1"/>
</dbReference>
<dbReference type="AlphaFoldDB" id="R4YTE6"/>
<protein>
    <recommendedName>
        <fullName evidence="1">HTH cro/C1-type domain-containing protein</fullName>
    </recommendedName>
</protein>
<dbReference type="CDD" id="cd00093">
    <property type="entry name" value="HTH_XRE"/>
    <property type="match status" value="1"/>
</dbReference>
<dbReference type="HOGENOM" id="CLU_066192_47_5_6"/>
<feature type="domain" description="HTH cro/C1-type" evidence="1">
    <location>
        <begin position="13"/>
        <end position="55"/>
    </location>
</feature>
<dbReference type="GO" id="GO:0003677">
    <property type="term" value="F:DNA binding"/>
    <property type="evidence" value="ECO:0007669"/>
    <property type="project" value="InterPro"/>
</dbReference>
<organism evidence="2 3">
    <name type="scientific">Oleispira antarctica RB-8</name>
    <dbReference type="NCBI Taxonomy" id="698738"/>
    <lineage>
        <taxon>Bacteria</taxon>
        <taxon>Pseudomonadati</taxon>
        <taxon>Pseudomonadota</taxon>
        <taxon>Gammaproteobacteria</taxon>
        <taxon>Oceanospirillales</taxon>
        <taxon>Oceanospirillaceae</taxon>
        <taxon>Oleispira</taxon>
    </lineage>
</organism>
<evidence type="ECO:0000313" key="2">
    <source>
        <dbReference type="EMBL" id="CCK75734.1"/>
    </source>
</evidence>
<dbReference type="EMBL" id="FO203512">
    <property type="protein sequence ID" value="CCK75734.1"/>
    <property type="molecule type" value="Genomic_DNA"/>
</dbReference>
<dbReference type="Gene3D" id="1.10.260.40">
    <property type="entry name" value="lambda repressor-like DNA-binding domains"/>
    <property type="match status" value="1"/>
</dbReference>
<dbReference type="Proteomes" id="UP000032749">
    <property type="component" value="Chromosome"/>
</dbReference>
<evidence type="ECO:0000259" key="1">
    <source>
        <dbReference type="PROSITE" id="PS50943"/>
    </source>
</evidence>
<dbReference type="STRING" id="698738.OLEAN_C15580"/>
<dbReference type="KEGG" id="oai:OLEAN_C15580"/>
<reference evidence="2 3" key="1">
    <citation type="journal article" date="2013" name="Nat. Commun.">
        <title>Genome sequence and functional genomic analysis of the oil-degrading bacterium Oleispira antarctica.</title>
        <authorList>
            <person name="Kube M."/>
            <person name="Chernikova T.N."/>
            <person name="Al-Ramahi Y."/>
            <person name="Beloqui A."/>
            <person name="Lopez-Cortez N."/>
            <person name="Guazzaroni M.E."/>
            <person name="Heipieper H.J."/>
            <person name="Klages S."/>
            <person name="Kotsyurbenko O.R."/>
            <person name="Langer I."/>
            <person name="Nechitaylo T.Y."/>
            <person name="Lunsdorf H."/>
            <person name="Fernandez M."/>
            <person name="Juarez S."/>
            <person name="Ciordia S."/>
            <person name="Singer A."/>
            <person name="Kagan O."/>
            <person name="Egorova O."/>
            <person name="Petit P.A."/>
            <person name="Stogios P."/>
            <person name="Kim Y."/>
            <person name="Tchigvintsev A."/>
            <person name="Flick R."/>
            <person name="Denaro R."/>
            <person name="Genovese M."/>
            <person name="Albar J.P."/>
            <person name="Reva O.N."/>
            <person name="Martinez-Gomariz M."/>
            <person name="Tran H."/>
            <person name="Ferrer M."/>
            <person name="Savchenko A."/>
            <person name="Yakunin A.F."/>
            <person name="Yakimov M.M."/>
            <person name="Golyshina O.V."/>
            <person name="Reinhardt R."/>
            <person name="Golyshin P.N."/>
        </authorList>
    </citation>
    <scope>NUCLEOTIDE SEQUENCE [LARGE SCALE GENOMIC DNA]</scope>
</reference>
<dbReference type="SMART" id="SM00530">
    <property type="entry name" value="HTH_XRE"/>
    <property type="match status" value="1"/>
</dbReference>
<proteinExistence type="predicted"/>
<dbReference type="InterPro" id="IPR010982">
    <property type="entry name" value="Lambda_DNA-bd_dom_sf"/>
</dbReference>
<evidence type="ECO:0000313" key="3">
    <source>
        <dbReference type="Proteomes" id="UP000032749"/>
    </source>
</evidence>
<dbReference type="InterPro" id="IPR001387">
    <property type="entry name" value="Cro/C1-type_HTH"/>
</dbReference>
<keyword evidence="3" id="KW-1185">Reference proteome</keyword>
<sequence>MKDSALVDIGLKLKEIRKRRGLTQQQAATKASILRQDVSKIESGSFVGAISTLNKYLQFAGLQLTCQAQPSQFVQLDDLKSVFDDE</sequence>
<gene>
    <name evidence="2" type="ORF">OLEAN_C15580</name>
</gene>
<dbReference type="OrthoDB" id="5891007at2"/>
<dbReference type="PROSITE" id="PS50943">
    <property type="entry name" value="HTH_CROC1"/>
    <property type="match status" value="1"/>
</dbReference>
<accession>R4YTE6</accession>
<dbReference type="SUPFAM" id="SSF47413">
    <property type="entry name" value="lambda repressor-like DNA-binding domains"/>
    <property type="match status" value="1"/>
</dbReference>